<evidence type="ECO:0000259" key="3">
    <source>
        <dbReference type="Pfam" id="PF06747"/>
    </source>
</evidence>
<feature type="region of interest" description="Disordered" evidence="2">
    <location>
        <begin position="1"/>
        <end position="66"/>
    </location>
</feature>
<name>A0A653BGF8_CALMS</name>
<dbReference type="PANTHER" id="PTHR13523">
    <property type="entry name" value="COILED-COIL-HELIX-COILED-COIL-HELIX DOMAIN CONTAINING 2/NUR77"/>
    <property type="match status" value="1"/>
</dbReference>
<evidence type="ECO:0000313" key="5">
    <source>
        <dbReference type="Proteomes" id="UP000410492"/>
    </source>
</evidence>
<gene>
    <name evidence="4" type="ORF">CALMAC_LOCUS709</name>
</gene>
<dbReference type="InterPro" id="IPR010625">
    <property type="entry name" value="CHCH"/>
</dbReference>
<evidence type="ECO:0000256" key="1">
    <source>
        <dbReference type="ARBA" id="ARBA00023157"/>
    </source>
</evidence>
<dbReference type="Pfam" id="PF06747">
    <property type="entry name" value="CHCH"/>
    <property type="match status" value="1"/>
</dbReference>
<evidence type="ECO:0000313" key="4">
    <source>
        <dbReference type="EMBL" id="VEN34563.1"/>
    </source>
</evidence>
<feature type="region of interest" description="Disordered" evidence="2">
    <location>
        <begin position="100"/>
        <end position="129"/>
    </location>
</feature>
<dbReference type="GO" id="GO:0005739">
    <property type="term" value="C:mitochondrion"/>
    <property type="evidence" value="ECO:0007669"/>
    <property type="project" value="TreeGrafter"/>
</dbReference>
<reference evidence="4 5" key="1">
    <citation type="submission" date="2019-01" db="EMBL/GenBank/DDBJ databases">
        <authorList>
            <person name="Sayadi A."/>
        </authorList>
    </citation>
    <scope>NUCLEOTIDE SEQUENCE [LARGE SCALE GENOMIC DNA]</scope>
</reference>
<organism evidence="4 5">
    <name type="scientific">Callosobruchus maculatus</name>
    <name type="common">Southern cowpea weevil</name>
    <name type="synonym">Pulse bruchid</name>
    <dbReference type="NCBI Taxonomy" id="64391"/>
    <lineage>
        <taxon>Eukaryota</taxon>
        <taxon>Metazoa</taxon>
        <taxon>Ecdysozoa</taxon>
        <taxon>Arthropoda</taxon>
        <taxon>Hexapoda</taxon>
        <taxon>Insecta</taxon>
        <taxon>Pterygota</taxon>
        <taxon>Neoptera</taxon>
        <taxon>Endopterygota</taxon>
        <taxon>Coleoptera</taxon>
        <taxon>Polyphaga</taxon>
        <taxon>Cucujiformia</taxon>
        <taxon>Chrysomeloidea</taxon>
        <taxon>Chrysomelidae</taxon>
        <taxon>Bruchinae</taxon>
        <taxon>Bruchini</taxon>
        <taxon>Callosobruchus</taxon>
    </lineage>
</organism>
<dbReference type="PANTHER" id="PTHR13523:SF2">
    <property type="entry name" value="COILED-COIL-HELIX-COILED-COIL-HELIX DOMAIN CONTAINING 2, ISOFORM A-RELATED"/>
    <property type="match status" value="1"/>
</dbReference>
<accession>A0A653BGF8</accession>
<dbReference type="Proteomes" id="UP000410492">
    <property type="component" value="Unassembled WGS sequence"/>
</dbReference>
<dbReference type="InterPro" id="IPR055304">
    <property type="entry name" value="CHCHD2/10-like"/>
</dbReference>
<keyword evidence="5" id="KW-1185">Reference proteome</keyword>
<dbReference type="OrthoDB" id="21502at2759"/>
<feature type="domain" description="CHCH" evidence="3">
    <location>
        <begin position="131"/>
        <end position="162"/>
    </location>
</feature>
<dbReference type="AlphaFoldDB" id="A0A653BGF8"/>
<protein>
    <recommendedName>
        <fullName evidence="3">CHCH domain-containing protein</fullName>
    </recommendedName>
</protein>
<keyword evidence="1" id="KW-1015">Disulfide bond</keyword>
<evidence type="ECO:0000256" key="2">
    <source>
        <dbReference type="SAM" id="MobiDB-lite"/>
    </source>
</evidence>
<dbReference type="GO" id="GO:0005634">
    <property type="term" value="C:nucleus"/>
    <property type="evidence" value="ECO:0007669"/>
    <property type="project" value="TreeGrafter"/>
</dbReference>
<proteinExistence type="predicted"/>
<dbReference type="GO" id="GO:0007005">
    <property type="term" value="P:mitochondrion organization"/>
    <property type="evidence" value="ECO:0007669"/>
    <property type="project" value="InterPro"/>
</dbReference>
<dbReference type="EMBL" id="CAACVG010000794">
    <property type="protein sequence ID" value="VEN34563.1"/>
    <property type="molecule type" value="Genomic_DNA"/>
</dbReference>
<feature type="compositionally biased region" description="Pro residues" evidence="2">
    <location>
        <begin position="15"/>
        <end position="26"/>
    </location>
</feature>
<feature type="compositionally biased region" description="Low complexity" evidence="2">
    <location>
        <begin position="52"/>
        <end position="62"/>
    </location>
</feature>
<sequence length="196" mass="20247">MGRRSSGSGLSKPAPSSPWRPPPATRQPPRGTNGYGTTTLPARAAPPPAPAPVQAAPMAPAPSQGPGLMGQMAATAGGVAIGSAVGHTVGHALTGLFSGGGSSEAAPVPQQAAPQQQYGQQQQHSEENGPCGWEIKQFLQCASQQSDLTLCDGFNEALRQCKIRNTIVILVSKSLNKALKLSSSFFMSFTLLLFLN</sequence>
<feature type="compositionally biased region" description="Low complexity" evidence="2">
    <location>
        <begin position="105"/>
        <end position="123"/>
    </location>
</feature>